<evidence type="ECO:0000259" key="1">
    <source>
        <dbReference type="PROSITE" id="PS50056"/>
    </source>
</evidence>
<dbReference type="PROSITE" id="PS00383">
    <property type="entry name" value="TYR_PHOSPHATASE_1"/>
    <property type="match status" value="1"/>
</dbReference>
<keyword evidence="3" id="KW-1185">Reference proteome</keyword>
<dbReference type="InterPro" id="IPR029021">
    <property type="entry name" value="Prot-tyrosine_phosphatase-like"/>
</dbReference>
<evidence type="ECO:0000313" key="2">
    <source>
        <dbReference type="EMBL" id="WWR47303.1"/>
    </source>
</evidence>
<protein>
    <submittedName>
        <fullName evidence="2">Protein phosphatase</fullName>
    </submittedName>
</protein>
<dbReference type="InterPro" id="IPR000387">
    <property type="entry name" value="Tyr_Pase_dom"/>
</dbReference>
<gene>
    <name evidence="2" type="ORF">RZ517_03720</name>
</gene>
<reference evidence="2 3" key="1">
    <citation type="submission" date="2023-10" db="EMBL/GenBank/DDBJ databases">
        <title>Roseovarius strain S88 nov., isolated from a marine algae.</title>
        <authorList>
            <person name="Lee M.W."/>
            <person name="Lee J.K."/>
            <person name="Kim J.M."/>
            <person name="Choi D.G."/>
            <person name="Baek J.H."/>
            <person name="Bayburt H."/>
            <person name="Jung J.J."/>
            <person name="Han D.M."/>
            <person name="Jeon C.O."/>
        </authorList>
    </citation>
    <scope>NUCLEOTIDE SEQUENCE [LARGE SCALE GENOMIC DNA]</scope>
    <source>
        <strain evidence="2 3">S88</strain>
    </source>
</reference>
<sequence>MSDFVIYALPVAGGILGIAPLPGRGGRWADDLAHLKDWKPALVITMTTASEQVSHGLGNMGMDIQDSGTRWIHFAVEDLSIPRPKQIDDWHVASKTALSALQGGGRVLIHCFGGCGRSGMAALRLMVEAGDVAEEALRRLRAVRPCAVETDEQMDWALAGA</sequence>
<dbReference type="PROSITE" id="PS50056">
    <property type="entry name" value="TYR_PHOSPHATASE_2"/>
    <property type="match status" value="1"/>
</dbReference>
<dbReference type="Gene3D" id="3.90.190.10">
    <property type="entry name" value="Protein tyrosine phosphatase superfamily"/>
    <property type="match status" value="1"/>
</dbReference>
<dbReference type="Proteomes" id="UP001364156">
    <property type="component" value="Chromosome"/>
</dbReference>
<dbReference type="InterPro" id="IPR016130">
    <property type="entry name" value="Tyr_Pase_AS"/>
</dbReference>
<dbReference type="EMBL" id="CP146069">
    <property type="protein sequence ID" value="WWR47303.1"/>
    <property type="molecule type" value="Genomic_DNA"/>
</dbReference>
<dbReference type="InterPro" id="IPR050561">
    <property type="entry name" value="PTP"/>
</dbReference>
<dbReference type="SUPFAM" id="SSF52799">
    <property type="entry name" value="(Phosphotyrosine protein) phosphatases II"/>
    <property type="match status" value="1"/>
</dbReference>
<evidence type="ECO:0000313" key="3">
    <source>
        <dbReference type="Proteomes" id="UP001364156"/>
    </source>
</evidence>
<dbReference type="PANTHER" id="PTHR23339">
    <property type="entry name" value="TYROSINE SPECIFIC PROTEIN PHOSPHATASE AND DUAL SPECIFICITY PROTEIN PHOSPHATASE"/>
    <property type="match status" value="1"/>
</dbReference>
<dbReference type="RefSeq" id="WP_338550131.1">
    <property type="nucleotide sequence ID" value="NZ_CP146069.1"/>
</dbReference>
<accession>A0ABZ2HJ93</accession>
<organism evidence="2 3">
    <name type="scientific">Roseovarius phycicola</name>
    <dbReference type="NCBI Taxonomy" id="3080976"/>
    <lineage>
        <taxon>Bacteria</taxon>
        <taxon>Pseudomonadati</taxon>
        <taxon>Pseudomonadota</taxon>
        <taxon>Alphaproteobacteria</taxon>
        <taxon>Rhodobacterales</taxon>
        <taxon>Roseobacteraceae</taxon>
        <taxon>Roseovarius</taxon>
    </lineage>
</organism>
<proteinExistence type="predicted"/>
<name>A0ABZ2HJ93_9RHOB</name>
<dbReference type="Pfam" id="PF22785">
    <property type="entry name" value="Tc-R-P"/>
    <property type="match status" value="1"/>
</dbReference>
<feature type="domain" description="Tyrosine specific protein phosphatases" evidence="1">
    <location>
        <begin position="88"/>
        <end position="155"/>
    </location>
</feature>